<dbReference type="SUPFAM" id="SSF51445">
    <property type="entry name" value="(Trans)glycosidases"/>
    <property type="match status" value="1"/>
</dbReference>
<sequence>MKIGKQLHLMILLVSFSVVNAQQIDNGFSEQTFYFTAWGDVNKGDGKSEASVEVQKQRLQKLAAAGITDLLPNASTARLKELIPLAKEYGIRVHAWLWMMNIGGLEEAQKHPEWYSVNALGQNCRDYDPYVSYYNFLSPFSEGAREFIKNRVKEKAEIPGIASVHFDYIRFVDVILGADLQKKYKHNGEPLVQDHIIDAYDFGYHPNARKEFKEMFGTDPMELEDRAENPAWQQFRMNAITSLVNESVELCHERGVATSAAVFPFPQLAREYVRQDWIHWNLDTFFPMAYKKDHQGNVNWVGFATQEGVRDLGNKQDLITGILNGHYGENYEDFEKAIELSHQKGAKGISFFTAGSLDEKHLEIIKKWHKKLNGK</sequence>
<dbReference type="PANTHER" id="PTHR43405">
    <property type="entry name" value="GLYCOSYL HYDROLASE DIGH"/>
    <property type="match status" value="1"/>
</dbReference>
<dbReference type="InterPro" id="IPR017853">
    <property type="entry name" value="GH"/>
</dbReference>
<evidence type="ECO:0000256" key="1">
    <source>
        <dbReference type="SAM" id="SignalP"/>
    </source>
</evidence>
<evidence type="ECO:0000313" key="3">
    <source>
        <dbReference type="Proteomes" id="UP001203607"/>
    </source>
</evidence>
<name>A0ABT0PUT0_9FLAO</name>
<feature type="chain" id="PRO_5046860479" description="Glycosyl hydrolase-like 10 domain-containing protein" evidence="1">
    <location>
        <begin position="22"/>
        <end position="375"/>
    </location>
</feature>
<dbReference type="InterPro" id="IPR052177">
    <property type="entry name" value="Divisome_Glycosyl_Hydrolase"/>
</dbReference>
<gene>
    <name evidence="2" type="ORF">M3P19_12085</name>
</gene>
<proteinExistence type="predicted"/>
<comment type="caution">
    <text evidence="2">The sequence shown here is derived from an EMBL/GenBank/DDBJ whole genome shotgun (WGS) entry which is preliminary data.</text>
</comment>
<dbReference type="Gene3D" id="3.20.20.80">
    <property type="entry name" value="Glycosidases"/>
    <property type="match status" value="1"/>
</dbReference>
<dbReference type="Proteomes" id="UP001203607">
    <property type="component" value="Unassembled WGS sequence"/>
</dbReference>
<keyword evidence="3" id="KW-1185">Reference proteome</keyword>
<accession>A0ABT0PUT0</accession>
<dbReference type="RefSeq" id="WP_249657938.1">
    <property type="nucleotide sequence ID" value="NZ_JAMFMA010000003.1"/>
</dbReference>
<protein>
    <recommendedName>
        <fullName evidence="4">Glycosyl hydrolase-like 10 domain-containing protein</fullName>
    </recommendedName>
</protein>
<organism evidence="2 3">
    <name type="scientific">Flagellimonas spongiicola</name>
    <dbReference type="NCBI Taxonomy" id="2942208"/>
    <lineage>
        <taxon>Bacteria</taxon>
        <taxon>Pseudomonadati</taxon>
        <taxon>Bacteroidota</taxon>
        <taxon>Flavobacteriia</taxon>
        <taxon>Flavobacteriales</taxon>
        <taxon>Flavobacteriaceae</taxon>
        <taxon>Flagellimonas</taxon>
    </lineage>
</organism>
<dbReference type="EMBL" id="JAMFMA010000003">
    <property type="protein sequence ID" value="MCL6274751.1"/>
    <property type="molecule type" value="Genomic_DNA"/>
</dbReference>
<reference evidence="2 3" key="1">
    <citation type="submission" date="2022-05" db="EMBL/GenBank/DDBJ databases">
        <authorList>
            <person name="Park J.-S."/>
        </authorList>
    </citation>
    <scope>NUCLEOTIDE SEQUENCE [LARGE SCALE GENOMIC DNA]</scope>
    <source>
        <strain evidence="2 3">2012CJ35-5</strain>
    </source>
</reference>
<evidence type="ECO:0008006" key="4">
    <source>
        <dbReference type="Google" id="ProtNLM"/>
    </source>
</evidence>
<feature type="signal peptide" evidence="1">
    <location>
        <begin position="1"/>
        <end position="21"/>
    </location>
</feature>
<evidence type="ECO:0000313" key="2">
    <source>
        <dbReference type="EMBL" id="MCL6274751.1"/>
    </source>
</evidence>
<dbReference type="PANTHER" id="PTHR43405:SF1">
    <property type="entry name" value="GLYCOSYL HYDROLASE DIGH"/>
    <property type="match status" value="1"/>
</dbReference>
<keyword evidence="1" id="KW-0732">Signal</keyword>